<evidence type="ECO:0000313" key="11">
    <source>
        <dbReference type="EMBL" id="ASK39558.1"/>
    </source>
</evidence>
<dbReference type="InterPro" id="IPR027417">
    <property type="entry name" value="P-loop_NTPase"/>
</dbReference>
<dbReference type="FunFam" id="3.40.50.300:FF:000019">
    <property type="entry name" value="Translation initiation factor IF-2"/>
    <property type="match status" value="1"/>
</dbReference>
<evidence type="ECO:0000256" key="2">
    <source>
        <dbReference type="ARBA" id="ARBA00022540"/>
    </source>
</evidence>
<dbReference type="InterPro" id="IPR036925">
    <property type="entry name" value="TIF_IF2_dom3_sf"/>
</dbReference>
<dbReference type="EMBL" id="KX284728">
    <property type="protein sequence ID" value="ASK39558.1"/>
    <property type="molecule type" value="Genomic_DNA"/>
</dbReference>
<dbReference type="GO" id="GO:0005829">
    <property type="term" value="C:cytosol"/>
    <property type="evidence" value="ECO:0007669"/>
    <property type="project" value="TreeGrafter"/>
</dbReference>
<dbReference type="Pfam" id="PF00009">
    <property type="entry name" value="GTP_EFTU"/>
    <property type="match status" value="1"/>
</dbReference>
<organism evidence="10">
    <name type="scientific">Rhodochaete parvula</name>
    <dbReference type="NCBI Taxonomy" id="110510"/>
    <lineage>
        <taxon>Eukaryota</taxon>
        <taxon>Rhodophyta</taxon>
        <taxon>Compsopogonophyceae</taxon>
        <taxon>Rhodochaetales</taxon>
        <taxon>Rhodochaetaceae</taxon>
        <taxon>Rhodochaete</taxon>
    </lineage>
</organism>
<dbReference type="InterPro" id="IPR053905">
    <property type="entry name" value="EF-G-like_DII"/>
</dbReference>
<evidence type="ECO:0000256" key="4">
    <source>
        <dbReference type="ARBA" id="ARBA00022917"/>
    </source>
</evidence>
<keyword evidence="10" id="KW-0934">Plastid</keyword>
<dbReference type="Gene3D" id="3.40.50.300">
    <property type="entry name" value="P-loop containing nucleotide triphosphate hydrolases"/>
    <property type="match status" value="1"/>
</dbReference>
<evidence type="ECO:0000256" key="6">
    <source>
        <dbReference type="ARBA" id="ARBA00025162"/>
    </source>
</evidence>
<dbReference type="SUPFAM" id="SSF50447">
    <property type="entry name" value="Translation proteins"/>
    <property type="match status" value="2"/>
</dbReference>
<evidence type="ECO:0000256" key="5">
    <source>
        <dbReference type="ARBA" id="ARBA00023134"/>
    </source>
</evidence>
<dbReference type="CDD" id="cd01887">
    <property type="entry name" value="IF2_eIF5B"/>
    <property type="match status" value="1"/>
</dbReference>
<feature type="region of interest" description="Disordered" evidence="8">
    <location>
        <begin position="62"/>
        <end position="90"/>
    </location>
</feature>
<comment type="function">
    <text evidence="6">One of the essential components for the initiation of protein synthesis. Protects formylmethionyl-tRNA from spontaneous hydrolysis and promotes its binding to the 30S ribosomal subunits. Also involved in the hydrolysis of GTP during the formation of the 70S ribosomal complex.</text>
</comment>
<feature type="compositionally biased region" description="Basic and acidic residues" evidence="8">
    <location>
        <begin position="62"/>
        <end position="71"/>
    </location>
</feature>
<dbReference type="Gene3D" id="2.40.30.10">
    <property type="entry name" value="Translation factors"/>
    <property type="match status" value="2"/>
</dbReference>
<evidence type="ECO:0000259" key="9">
    <source>
        <dbReference type="PROSITE" id="PS51722"/>
    </source>
</evidence>
<evidence type="ECO:0000313" key="10">
    <source>
        <dbReference type="EMBL" id="ARO91366.1"/>
    </source>
</evidence>
<dbReference type="InterPro" id="IPR000178">
    <property type="entry name" value="TF_IF2_bacterial-like"/>
</dbReference>
<evidence type="ECO:0000256" key="7">
    <source>
        <dbReference type="ARBA" id="ARBA00044105"/>
    </source>
</evidence>
<dbReference type="InterPro" id="IPR006847">
    <property type="entry name" value="IF2_N"/>
</dbReference>
<dbReference type="AlphaFoldDB" id="A0A1X9PV43"/>
<keyword evidence="4" id="KW-0648">Protein biosynthesis</keyword>
<dbReference type="Pfam" id="PF22042">
    <property type="entry name" value="EF-G_D2"/>
    <property type="match status" value="1"/>
</dbReference>
<dbReference type="PROSITE" id="PS51722">
    <property type="entry name" value="G_TR_2"/>
    <property type="match status" value="1"/>
</dbReference>
<keyword evidence="2 10" id="KW-0396">Initiation factor</keyword>
<keyword evidence="3" id="KW-0547">Nucleotide-binding</keyword>
<dbReference type="CDD" id="cd03692">
    <property type="entry name" value="mtIF2_IVc"/>
    <property type="match status" value="1"/>
</dbReference>
<reference evidence="11" key="3">
    <citation type="submission" date="2017-07" db="EMBL/GenBank/DDBJ databases">
        <authorList>
            <person name="Sun Z.S."/>
            <person name="Albrecht U."/>
            <person name="Echele G."/>
            <person name="Lee C.C."/>
        </authorList>
    </citation>
    <scope>NUCLEOTIDE SEQUENCE</scope>
</reference>
<dbReference type="InterPro" id="IPR009000">
    <property type="entry name" value="Transl_B-barrel_sf"/>
</dbReference>
<dbReference type="NCBIfam" id="TIGR00487">
    <property type="entry name" value="IF-2"/>
    <property type="match status" value="1"/>
</dbReference>
<dbReference type="InterPro" id="IPR005225">
    <property type="entry name" value="Small_GTP-bd"/>
</dbReference>
<sequence>MTLYQSDTENCIELLFPMTIQYSQTQVSNIILLINPLQITVENQLENKTKFEVEINPTQKIEKQAKSVSREVDDEDVESKKNKIKQKRKSRNKLLLREEDALNEFKVDYSKTAENSSLALSLARPTKPKKLESSNLNKDKNTKNNISNKIIINKKSEIISRKIAKDEAVLVNSIEISKSLTIQELSQLSQIPQEEIIKFLFLQGIIANVNQLIDINTATKVSKNFGIEVNNLSNQNTKTSIKQSNILDNEDPTKLESRSPIVTIMGHVDHGKTSLLDAIRNSNNKVAEKEAGGITQTIGTYEIDIQYKEKTHTITFLDTPGHEAFIAMRERGIRLADIGILVIAADDGIKQQTEEAIKYIQKSKLSMIIAITKIDKTDSQIEKIKENLTHYNIISEDWGGEIPVIPISAHKRTNINELIENILLIAELENLQANPNRAAKGTIIESHLDKTKGPVANIIIQNGTLNIGDIIYSGKIFGKIRTMIKNTNQKIQKAGPSSVVEISGISELASIGDNFEVCKSEKEAKNKAEEFKAGQQSIILPINRLNTSNIEYSTNSQTKYLQFVLKAKTQGTLESIIHCIEQIPQNKVKIEILAAHTGEITESDINLVIPTNAIIIGFDTSYAPGAKQAAERNKITIKQYNIIYDLINDIETKMISLLDPEYIENEIGTGEIKATFNLSKGIIAGCYILNGKLKRNSLIKIFRNQQEIYAGNLDSIKKVKEDVEELDAKQECGIFIESFQDWQKGDIINVFSLIERKQTLK</sequence>
<keyword evidence="5" id="KW-0342">GTP-binding</keyword>
<accession>A0A1X9PV43</accession>
<feature type="domain" description="Tr-type G" evidence="9">
    <location>
        <begin position="257"/>
        <end position="431"/>
    </location>
</feature>
<proteinExistence type="inferred from homology"/>
<dbReference type="SUPFAM" id="SSF52540">
    <property type="entry name" value="P-loop containing nucleoside triphosphate hydrolases"/>
    <property type="match status" value="1"/>
</dbReference>
<dbReference type="InterPro" id="IPR000795">
    <property type="entry name" value="T_Tr_GTP-bd_dom"/>
</dbReference>
<dbReference type="GO" id="GO:0003924">
    <property type="term" value="F:GTPase activity"/>
    <property type="evidence" value="ECO:0007669"/>
    <property type="project" value="InterPro"/>
</dbReference>
<dbReference type="Pfam" id="PF04760">
    <property type="entry name" value="IF2_N"/>
    <property type="match status" value="1"/>
</dbReference>
<dbReference type="InterPro" id="IPR023115">
    <property type="entry name" value="TIF_IF2_dom3"/>
</dbReference>
<dbReference type="HAMAP" id="MF_00100_B">
    <property type="entry name" value="IF_2_B"/>
    <property type="match status" value="1"/>
</dbReference>
<gene>
    <name evidence="10" type="primary">infB</name>
    <name evidence="11" type="ORF">Rhodc_012</name>
</gene>
<dbReference type="FunFam" id="2.40.30.10:FF:000054">
    <property type="entry name" value="Translation initiation factor IF-2"/>
    <property type="match status" value="1"/>
</dbReference>
<comment type="similarity">
    <text evidence="1">Belongs to the TRAFAC class translation factor GTPase superfamily. Classic translation factor GTPase family. IF-2 subfamily.</text>
</comment>
<dbReference type="FunFam" id="3.40.50.10050:FF:000001">
    <property type="entry name" value="Translation initiation factor IF-2"/>
    <property type="match status" value="1"/>
</dbReference>
<protein>
    <recommendedName>
        <fullName evidence="7">Translation initiation factor IF-2, chloroplastic</fullName>
    </recommendedName>
</protein>
<evidence type="ECO:0000256" key="8">
    <source>
        <dbReference type="SAM" id="MobiDB-lite"/>
    </source>
</evidence>
<dbReference type="FunFam" id="2.40.30.10:FF:000008">
    <property type="entry name" value="Translation initiation factor IF-2"/>
    <property type="match status" value="1"/>
</dbReference>
<dbReference type="PANTHER" id="PTHR43381">
    <property type="entry name" value="TRANSLATION INITIATION FACTOR IF-2-RELATED"/>
    <property type="match status" value="1"/>
</dbReference>
<dbReference type="Gene3D" id="3.40.50.10050">
    <property type="entry name" value="Translation initiation factor IF- 2, domain 3"/>
    <property type="match status" value="1"/>
</dbReference>
<evidence type="ECO:0000256" key="3">
    <source>
        <dbReference type="ARBA" id="ARBA00022741"/>
    </source>
</evidence>
<dbReference type="GO" id="GO:0003743">
    <property type="term" value="F:translation initiation factor activity"/>
    <property type="evidence" value="ECO:0007669"/>
    <property type="project" value="UniProtKB-KW"/>
</dbReference>
<dbReference type="EMBL" id="KY709212">
    <property type="protein sequence ID" value="ARO91366.1"/>
    <property type="molecule type" value="Genomic_DNA"/>
</dbReference>
<dbReference type="NCBIfam" id="TIGR00231">
    <property type="entry name" value="small_GTP"/>
    <property type="match status" value="1"/>
</dbReference>
<keyword evidence="10" id="KW-0150">Chloroplast</keyword>
<evidence type="ECO:0000256" key="1">
    <source>
        <dbReference type="ARBA" id="ARBA00007733"/>
    </source>
</evidence>
<dbReference type="PANTHER" id="PTHR43381:SF5">
    <property type="entry name" value="TR-TYPE G DOMAIN-CONTAINING PROTEIN"/>
    <property type="match status" value="1"/>
</dbReference>
<name>A0A1X9PV43_9RHOD</name>
<reference evidence="10" key="2">
    <citation type="submission" date="2017-03" db="EMBL/GenBank/DDBJ databases">
        <title>The new red algal subphylum Proteorhodophytina comprises the largest and most divergent plastid genomes known.</title>
        <authorList>
            <person name="Munoz-Gomez S.A."/>
            <person name="Mejia-Franco F.G."/>
            <person name="Durnin K."/>
            <person name="Morgan C."/>
            <person name="Grisdale C.J."/>
            <person name="Archibald J.M."/>
            <person name="Slamovits C.H."/>
        </authorList>
    </citation>
    <scope>NUCLEOTIDE SEQUENCE</scope>
    <source>
        <strain evidence="10">UTEX LB2715</strain>
    </source>
</reference>
<dbReference type="InterPro" id="IPR015760">
    <property type="entry name" value="TIF_IF2"/>
</dbReference>
<reference evidence="11" key="1">
    <citation type="journal article" date="2016" name="BMC Biol.">
        <title>Parallel evolution of highly conserved plastid genome architecture in red seaweeds and seed plants.</title>
        <authorList>
            <person name="Lee J."/>
            <person name="Cho C.H."/>
            <person name="Park S.I."/>
            <person name="Choi J.W."/>
            <person name="Song H.S."/>
            <person name="West J.A."/>
            <person name="Bhattacharya D."/>
            <person name="Yoon H.S."/>
        </authorList>
    </citation>
    <scope>NUCLEOTIDE SEQUENCE</scope>
</reference>
<dbReference type="GO" id="GO:0005525">
    <property type="term" value="F:GTP binding"/>
    <property type="evidence" value="ECO:0007669"/>
    <property type="project" value="UniProtKB-KW"/>
</dbReference>
<dbReference type="CDD" id="cd03702">
    <property type="entry name" value="IF2_mtIF2_II"/>
    <property type="match status" value="1"/>
</dbReference>
<dbReference type="Pfam" id="PF11987">
    <property type="entry name" value="IF-2"/>
    <property type="match status" value="1"/>
</dbReference>
<dbReference type="PRINTS" id="PR00315">
    <property type="entry name" value="ELONGATNFCT"/>
</dbReference>
<dbReference type="InterPro" id="IPR044145">
    <property type="entry name" value="IF2_II"/>
</dbReference>
<geneLocation type="plastid" evidence="10"/>
<dbReference type="SUPFAM" id="SSF52156">
    <property type="entry name" value="Initiation factor IF2/eIF5b, domain 3"/>
    <property type="match status" value="1"/>
</dbReference>